<sequence length="339" mass="38578">MNSEQIVAKYTKRNCNGTRVRLIMAKSTKEIVDKYTQKEDNNEMEKSKCFPPPLSVPKCPSLPLALGKWTLWGYECGDFPVHINAKDQCPFCLALCKFRILFKNAVFEGKDRWENYLQKGQSFVDNSHALPTENELGDLLPSKLAKEIFFNRKLGVAVFRDGVTPKLESAENCSGGVFQMLLFASSGQRSGPLLAKFDALFLQSLRLILDASPTIGCHVNGLFLRWQIDTANGKRKERKELDTQAAKWEEEEHEKPWDVLDLPIIGLLEIWINDQTSRKLLQKCLISAINNLIKTLEIPFNAIKQFVFRVRVSGDAYFDNKYTASLKMCSIKTFKALNL</sequence>
<keyword evidence="2" id="KW-1185">Reference proteome</keyword>
<dbReference type="EMBL" id="JBICCN010000107">
    <property type="protein sequence ID" value="KAL3093745.1"/>
    <property type="molecule type" value="Genomic_DNA"/>
</dbReference>
<accession>A0ABD2JT76</accession>
<protein>
    <submittedName>
        <fullName evidence="1">Uncharacterized protein</fullName>
    </submittedName>
</protein>
<dbReference type="Proteomes" id="UP001620645">
    <property type="component" value="Unassembled WGS sequence"/>
</dbReference>
<name>A0ABD2JT76_HETSC</name>
<evidence type="ECO:0000313" key="2">
    <source>
        <dbReference type="Proteomes" id="UP001620645"/>
    </source>
</evidence>
<comment type="caution">
    <text evidence="1">The sequence shown here is derived from an EMBL/GenBank/DDBJ whole genome shotgun (WGS) entry which is preliminary data.</text>
</comment>
<reference evidence="1 2" key="1">
    <citation type="submission" date="2024-10" db="EMBL/GenBank/DDBJ databases">
        <authorList>
            <person name="Kim D."/>
        </authorList>
    </citation>
    <scope>NUCLEOTIDE SEQUENCE [LARGE SCALE GENOMIC DNA]</scope>
    <source>
        <strain evidence="1">Taebaek</strain>
    </source>
</reference>
<gene>
    <name evidence="1" type="ORF">niasHS_006307</name>
</gene>
<organism evidence="1 2">
    <name type="scientific">Heterodera schachtii</name>
    <name type="common">Sugarbeet cyst nematode worm</name>
    <name type="synonym">Tylenchus schachtii</name>
    <dbReference type="NCBI Taxonomy" id="97005"/>
    <lineage>
        <taxon>Eukaryota</taxon>
        <taxon>Metazoa</taxon>
        <taxon>Ecdysozoa</taxon>
        <taxon>Nematoda</taxon>
        <taxon>Chromadorea</taxon>
        <taxon>Rhabditida</taxon>
        <taxon>Tylenchina</taxon>
        <taxon>Tylenchomorpha</taxon>
        <taxon>Tylenchoidea</taxon>
        <taxon>Heteroderidae</taxon>
        <taxon>Heteroderinae</taxon>
        <taxon>Heterodera</taxon>
    </lineage>
</organism>
<evidence type="ECO:0000313" key="1">
    <source>
        <dbReference type="EMBL" id="KAL3093745.1"/>
    </source>
</evidence>
<dbReference type="AlphaFoldDB" id="A0ABD2JT76"/>
<proteinExistence type="predicted"/>